<evidence type="ECO:0008006" key="4">
    <source>
        <dbReference type="Google" id="ProtNLM"/>
    </source>
</evidence>
<evidence type="ECO:0000313" key="3">
    <source>
        <dbReference type="Proteomes" id="UP001341840"/>
    </source>
</evidence>
<gene>
    <name evidence="2" type="ORF">PIB30_043512</name>
</gene>
<protein>
    <recommendedName>
        <fullName evidence="4">Flocculation protein</fullName>
    </recommendedName>
</protein>
<feature type="region of interest" description="Disordered" evidence="1">
    <location>
        <begin position="354"/>
        <end position="380"/>
    </location>
</feature>
<proteinExistence type="predicted"/>
<accession>A0ABU6TGI0</accession>
<dbReference type="EMBL" id="JASCZI010090875">
    <property type="protein sequence ID" value="MED6147371.1"/>
    <property type="molecule type" value="Genomic_DNA"/>
</dbReference>
<dbReference type="Proteomes" id="UP001341840">
    <property type="component" value="Unassembled WGS sequence"/>
</dbReference>
<reference evidence="2 3" key="1">
    <citation type="journal article" date="2023" name="Plants (Basel)">
        <title>Bridging the Gap: Combining Genomics and Transcriptomics Approaches to Understand Stylosanthes scabra, an Orphan Legume from the Brazilian Caatinga.</title>
        <authorList>
            <person name="Ferreira-Neto J.R.C."/>
            <person name="da Silva M.D."/>
            <person name="Binneck E."/>
            <person name="de Melo N.F."/>
            <person name="da Silva R.H."/>
            <person name="de Melo A.L.T.M."/>
            <person name="Pandolfi V."/>
            <person name="Bustamante F.O."/>
            <person name="Brasileiro-Vidal A.C."/>
            <person name="Benko-Iseppon A.M."/>
        </authorList>
    </citation>
    <scope>NUCLEOTIDE SEQUENCE [LARGE SCALE GENOMIC DNA]</scope>
    <source>
        <tissue evidence="2">Leaves</tissue>
    </source>
</reference>
<organism evidence="2 3">
    <name type="scientific">Stylosanthes scabra</name>
    <dbReference type="NCBI Taxonomy" id="79078"/>
    <lineage>
        <taxon>Eukaryota</taxon>
        <taxon>Viridiplantae</taxon>
        <taxon>Streptophyta</taxon>
        <taxon>Embryophyta</taxon>
        <taxon>Tracheophyta</taxon>
        <taxon>Spermatophyta</taxon>
        <taxon>Magnoliopsida</taxon>
        <taxon>eudicotyledons</taxon>
        <taxon>Gunneridae</taxon>
        <taxon>Pentapetalae</taxon>
        <taxon>rosids</taxon>
        <taxon>fabids</taxon>
        <taxon>Fabales</taxon>
        <taxon>Fabaceae</taxon>
        <taxon>Papilionoideae</taxon>
        <taxon>50 kb inversion clade</taxon>
        <taxon>dalbergioids sensu lato</taxon>
        <taxon>Dalbergieae</taxon>
        <taxon>Pterocarpus clade</taxon>
        <taxon>Stylosanthes</taxon>
    </lineage>
</organism>
<keyword evidence="3" id="KW-1185">Reference proteome</keyword>
<name>A0ABU6TGI0_9FABA</name>
<evidence type="ECO:0000256" key="1">
    <source>
        <dbReference type="SAM" id="MobiDB-lite"/>
    </source>
</evidence>
<sequence length="691" mass="73705">MANRRGRDSLNGGVDPSSNGDDFDDSSSVNSGSSSSRSFPGDNGGSRNDSGLTERLAEILVEEGDGDLLIQQSNREDRLLQWLQALDMQVMGACRADERLKPLLKMNAACGFAEDHLLTQLSQHFEPSEVGMLARCFCVPLVSIRVGKINKEGTRLCPTAIRGNLTLILLPSSDLRLSFIGDDGKIERIFTFSSELHCSAVLVEEISSDPSGRSFIVRAPDSRTCYFWCSEKSKLLGAELLGKMKDLLRRKPSIAELSGISKSRLDCFATQLRAYLVGSAEGSMCASSSANSTSSCNSAVENSPISMKFPRSRNIGGQAGKGDNTVYQSILSPRSSSFKEAPPRMSPHRIAAREKIKRRGDSHQSAVDNPTNDSTNNLDLSSTLEHNKVSEVAHSLAFPSSNFLESLGKLATPSNVSIAGRIPPLVSPLFSPYYCWCPSGISSIPSLETLPQSADSSIDSPSPSGASLLPSTLPATLLEPVRPLNISASMDFPPFLPDPLLRMSLPTMSLPSSQQIPTFTPLMCEPIVHVPVIDVCSSGQGYLVSAGPAMSTNIPPLHPTLVNPLIPESDAVVKGARETLRLLISSSNQSNQQVIGDPLPAILTNPDEKPNNLLVAGSRGLYTGTRDIGVIANSIAAMGLASLAGVSRRVGEGESELCVKYGISDPEVKNSSGAGGGFSDEEVPSFEPKQE</sequence>
<comment type="caution">
    <text evidence="2">The sequence shown here is derived from an EMBL/GenBank/DDBJ whole genome shotgun (WGS) entry which is preliminary data.</text>
</comment>
<feature type="compositionally biased region" description="Low complexity" evidence="1">
    <location>
        <begin position="14"/>
        <end position="41"/>
    </location>
</feature>
<evidence type="ECO:0000313" key="2">
    <source>
        <dbReference type="EMBL" id="MED6147371.1"/>
    </source>
</evidence>
<feature type="region of interest" description="Disordered" evidence="1">
    <location>
        <begin position="665"/>
        <end position="691"/>
    </location>
</feature>
<feature type="compositionally biased region" description="Polar residues" evidence="1">
    <location>
        <begin position="363"/>
        <end position="380"/>
    </location>
</feature>
<dbReference type="PANTHER" id="PTHR36741:SF1">
    <property type="entry name" value="OS07G0100500 PROTEIN"/>
    <property type="match status" value="1"/>
</dbReference>
<dbReference type="PANTHER" id="PTHR36741">
    <property type="entry name" value="OS07G0100500 PROTEIN"/>
    <property type="match status" value="1"/>
</dbReference>
<feature type="region of interest" description="Disordered" evidence="1">
    <location>
        <begin position="1"/>
        <end position="50"/>
    </location>
</feature>